<dbReference type="EMBL" id="JBEHHI010000001">
    <property type="protein sequence ID" value="MEX5726677.1"/>
    <property type="molecule type" value="Genomic_DNA"/>
</dbReference>
<sequence length="149" mass="16498">MIHMTLKMRAQLYLAMTQALDVTDDPQTPEEAQRLALCELVADYSGGDGPYALHEAFRLADAMDYYLTEHAEAGPHGFSVANVARLVGGDRDTAKAALRLLGARPTYDPEGPDDWSTGPRQRDDSIRFPRDLLAEYIRLELEEAEGFAA</sequence>
<evidence type="ECO:0000256" key="1">
    <source>
        <dbReference type="SAM" id="MobiDB-lite"/>
    </source>
</evidence>
<protein>
    <submittedName>
        <fullName evidence="2">Uncharacterized protein</fullName>
    </submittedName>
</protein>
<proteinExistence type="predicted"/>
<accession>A0ABV3XMZ5</accession>
<dbReference type="Proteomes" id="UP001560019">
    <property type="component" value="Unassembled WGS sequence"/>
</dbReference>
<name>A0ABV3XMZ5_9RHOB</name>
<organism evidence="2 3">
    <name type="scientific">Rhodovulum iodosum</name>
    <dbReference type="NCBI Taxonomy" id="68291"/>
    <lineage>
        <taxon>Bacteria</taxon>
        <taxon>Pseudomonadati</taxon>
        <taxon>Pseudomonadota</taxon>
        <taxon>Alphaproteobacteria</taxon>
        <taxon>Rhodobacterales</taxon>
        <taxon>Paracoccaceae</taxon>
        <taxon>Rhodovulum</taxon>
    </lineage>
</organism>
<reference evidence="2 3" key="1">
    <citation type="submission" date="2024-06" db="EMBL/GenBank/DDBJ databases">
        <title>Genome of Rhodovulum iodosum, a marine photoferrotroph.</title>
        <authorList>
            <person name="Bianchini G."/>
            <person name="Nikeleit V."/>
            <person name="Kappler A."/>
            <person name="Bryce C."/>
            <person name="Sanchez-Baracaldo P."/>
        </authorList>
    </citation>
    <scope>NUCLEOTIDE SEQUENCE [LARGE SCALE GENOMIC DNA]</scope>
    <source>
        <strain evidence="2 3">UT/N1</strain>
    </source>
</reference>
<comment type="caution">
    <text evidence="2">The sequence shown here is derived from an EMBL/GenBank/DDBJ whole genome shotgun (WGS) entry which is preliminary data.</text>
</comment>
<evidence type="ECO:0000313" key="2">
    <source>
        <dbReference type="EMBL" id="MEX5726677.1"/>
    </source>
</evidence>
<dbReference type="RefSeq" id="WP_148102857.1">
    <property type="nucleotide sequence ID" value="NZ_JBEHHI010000001.1"/>
</dbReference>
<keyword evidence="3" id="KW-1185">Reference proteome</keyword>
<evidence type="ECO:0000313" key="3">
    <source>
        <dbReference type="Proteomes" id="UP001560019"/>
    </source>
</evidence>
<feature type="region of interest" description="Disordered" evidence="1">
    <location>
        <begin position="101"/>
        <end position="123"/>
    </location>
</feature>
<gene>
    <name evidence="2" type="ORF">Ga0609869_000030</name>
</gene>